<dbReference type="EMBL" id="NEDP02005373">
    <property type="protein sequence ID" value="OWF41670.1"/>
    <property type="molecule type" value="Genomic_DNA"/>
</dbReference>
<keyword evidence="2" id="KW-1185">Reference proteome</keyword>
<dbReference type="STRING" id="6573.A0A210PYV2"/>
<organism evidence="1 2">
    <name type="scientific">Mizuhopecten yessoensis</name>
    <name type="common">Japanese scallop</name>
    <name type="synonym">Patinopecten yessoensis</name>
    <dbReference type="NCBI Taxonomy" id="6573"/>
    <lineage>
        <taxon>Eukaryota</taxon>
        <taxon>Metazoa</taxon>
        <taxon>Spiralia</taxon>
        <taxon>Lophotrochozoa</taxon>
        <taxon>Mollusca</taxon>
        <taxon>Bivalvia</taxon>
        <taxon>Autobranchia</taxon>
        <taxon>Pteriomorphia</taxon>
        <taxon>Pectinida</taxon>
        <taxon>Pectinoidea</taxon>
        <taxon>Pectinidae</taxon>
        <taxon>Mizuhopecten</taxon>
    </lineage>
</organism>
<comment type="caution">
    <text evidence="1">The sequence shown here is derived from an EMBL/GenBank/DDBJ whole genome shotgun (WGS) entry which is preliminary data.</text>
</comment>
<evidence type="ECO:0000313" key="2">
    <source>
        <dbReference type="Proteomes" id="UP000242188"/>
    </source>
</evidence>
<reference evidence="1 2" key="1">
    <citation type="journal article" date="2017" name="Nat. Ecol. Evol.">
        <title>Scallop genome provides insights into evolution of bilaterian karyotype and development.</title>
        <authorList>
            <person name="Wang S."/>
            <person name="Zhang J."/>
            <person name="Jiao W."/>
            <person name="Li J."/>
            <person name="Xun X."/>
            <person name="Sun Y."/>
            <person name="Guo X."/>
            <person name="Huan P."/>
            <person name="Dong B."/>
            <person name="Zhang L."/>
            <person name="Hu X."/>
            <person name="Sun X."/>
            <person name="Wang J."/>
            <person name="Zhao C."/>
            <person name="Wang Y."/>
            <person name="Wang D."/>
            <person name="Huang X."/>
            <person name="Wang R."/>
            <person name="Lv J."/>
            <person name="Li Y."/>
            <person name="Zhang Z."/>
            <person name="Liu B."/>
            <person name="Lu W."/>
            <person name="Hui Y."/>
            <person name="Liang J."/>
            <person name="Zhou Z."/>
            <person name="Hou R."/>
            <person name="Li X."/>
            <person name="Liu Y."/>
            <person name="Li H."/>
            <person name="Ning X."/>
            <person name="Lin Y."/>
            <person name="Zhao L."/>
            <person name="Xing Q."/>
            <person name="Dou J."/>
            <person name="Li Y."/>
            <person name="Mao J."/>
            <person name="Guo H."/>
            <person name="Dou H."/>
            <person name="Li T."/>
            <person name="Mu C."/>
            <person name="Jiang W."/>
            <person name="Fu Q."/>
            <person name="Fu X."/>
            <person name="Miao Y."/>
            <person name="Liu J."/>
            <person name="Yu Q."/>
            <person name="Li R."/>
            <person name="Liao H."/>
            <person name="Li X."/>
            <person name="Kong Y."/>
            <person name="Jiang Z."/>
            <person name="Chourrout D."/>
            <person name="Li R."/>
            <person name="Bao Z."/>
        </authorList>
    </citation>
    <scope>NUCLEOTIDE SEQUENCE [LARGE SCALE GENOMIC DNA]</scope>
    <source>
        <strain evidence="1 2">PY_sf001</strain>
    </source>
</reference>
<evidence type="ECO:0000313" key="1">
    <source>
        <dbReference type="EMBL" id="OWF41670.1"/>
    </source>
</evidence>
<gene>
    <name evidence="1" type="ORF">KP79_PYT18586</name>
</gene>
<sequence>MGRSHPRRLVKQIGIQVEVATKIKHILDFTEEPKDVSIEAVVKSFHKISDAQQEIRDALKEFDIDVIIIDDDAVYANFTLEYLQDRQKLDEDTLAYVRLYINDEEQNTSWLKCDFPCPVVFDFCKTKAENQTTNNKVIAKACNEEFGFRAAIVQKRIAKLNHYLESYSSYLQELISICSNAEHINRCVVESFDDNATEDKLFSFARSVWLDGNPNTPRPLSNAFTVNDHKSKLVHEILKDLCEKISCSILTKLSNYIKKQINTTAFDAVRSDVANNQVGYIHRKSIFVWIYDLLLAEIRIAISIVVTYFIPMDVNSDRWRKGIVTMTHKSLLVHRMAILNELNKQYQKIYQCITYQLKRELQETSNHLLPYSAKGYSGCKLTSASYGTDKFGRKVIGLRAENFDHIHLTYEKGMDIFFDQKTIKESTSEMQLVDAYMDFQLVENVRIRFELRRYLNQIVRKHTPELMKKHSNLITISTSPVTSHRGGIEKAACIVLYCSCKGIIPLGEPTFPRELDNIPVDVREGYIYFATAREFHDPLRLGCSIGVSGESKAGSIGVFVKEVATTDQYGLLTCGHVLLPGQELTDPHIRQKIRDSIVSIDVVQPSYMDDRSNITCGRLIDAKFGNVIYNGNFTGVDYAYVRMTCRIPRVLKFPTVEWEHTEASMKDGYIEEMKMGLPILDMDENDTKHDVCKFGRTSGFTKGVFDFSGAAIRKDTLSAPLCQGEEDRHLYNLYNIKSLGRPFCDLGDSGASVFIQKESGARVIGLAVGGLINGRECFVTPIGAVLDSIEPRIEIQCFPN</sequence>
<dbReference type="Proteomes" id="UP000242188">
    <property type="component" value="Unassembled WGS sequence"/>
</dbReference>
<name>A0A210PYV2_MIZYE</name>
<accession>A0A210PYV2</accession>
<dbReference type="AlphaFoldDB" id="A0A210PYV2"/>
<protein>
    <submittedName>
        <fullName evidence="1">Uncharacterized protein</fullName>
    </submittedName>
</protein>
<proteinExistence type="predicted"/>
<dbReference type="OrthoDB" id="6161447at2759"/>